<dbReference type="Proteomes" id="UP000469949">
    <property type="component" value="Unassembled WGS sequence"/>
</dbReference>
<dbReference type="EMBL" id="WEKV01000020">
    <property type="protein sequence ID" value="KAB7782296.1"/>
    <property type="molecule type" value="Genomic_DNA"/>
</dbReference>
<evidence type="ECO:0000313" key="2">
    <source>
        <dbReference type="Proteomes" id="UP000469949"/>
    </source>
</evidence>
<organism evidence="1 2">
    <name type="scientific">Methylorubrum populi</name>
    <dbReference type="NCBI Taxonomy" id="223967"/>
    <lineage>
        <taxon>Bacteria</taxon>
        <taxon>Pseudomonadati</taxon>
        <taxon>Pseudomonadota</taxon>
        <taxon>Alphaproteobacteria</taxon>
        <taxon>Hyphomicrobiales</taxon>
        <taxon>Methylobacteriaceae</taxon>
        <taxon>Methylorubrum</taxon>
    </lineage>
</organism>
<proteinExistence type="predicted"/>
<evidence type="ECO:0000313" key="1">
    <source>
        <dbReference type="EMBL" id="KAB7782296.1"/>
    </source>
</evidence>
<name>A0A833J2M6_9HYPH</name>
<gene>
    <name evidence="1" type="ORF">F8B43_5051</name>
</gene>
<accession>A0A833J2M6</accession>
<dbReference type="RefSeq" id="WP_246696062.1">
    <property type="nucleotide sequence ID" value="NZ_WEKV01000020.1"/>
</dbReference>
<protein>
    <submittedName>
        <fullName evidence="1">Uncharacterized protein</fullName>
    </submittedName>
</protein>
<dbReference type="AlphaFoldDB" id="A0A833J2M6"/>
<comment type="caution">
    <text evidence="1">The sequence shown here is derived from an EMBL/GenBank/DDBJ whole genome shotgun (WGS) entry which is preliminary data.</text>
</comment>
<sequence>MSEVQQPLFRGPAELCLKPATGKPRLRRWEASRYLRDRHGIELAVATLAKLACLGGGPPFQKAGRVPLYPVDLLDAWATARLGRVVHSTSEDGHG</sequence>
<reference evidence="1 2" key="1">
    <citation type="submission" date="2019-10" db="EMBL/GenBank/DDBJ databases">
        <title>Draft Genome Sequence of the Caffeine Degrading Methylotroph Methylorubrum populi PINKEL.</title>
        <authorList>
            <person name="Dawson S.C."/>
            <person name="Zhang X."/>
            <person name="Wright M.E."/>
            <person name="Sharma G."/>
            <person name="Langner J.T."/>
            <person name="Ditty J.L."/>
            <person name="Subuyuj G.A."/>
        </authorList>
    </citation>
    <scope>NUCLEOTIDE SEQUENCE [LARGE SCALE GENOMIC DNA]</scope>
    <source>
        <strain evidence="1 2">Pinkel</strain>
    </source>
</reference>